<protein>
    <recommendedName>
        <fullName evidence="1">DUF6593 domain-containing protein</fullName>
    </recommendedName>
</protein>
<dbReference type="Pfam" id="PF20236">
    <property type="entry name" value="DUF6593"/>
    <property type="match status" value="1"/>
</dbReference>
<sequence>MDLCLLHNDPLHTHLVAEDGLRYAIETPRPPEYDAHTPTTTTIVRIDSEISTGHVCTEVGRVEARAGAARMRLCLTDMELVLHPFDATTASEKLGALFIWWIWTDGFVSSWTFTGPDNRPYKWQIFIHSPVLILNDNSNTLLARYHHAKLGIVSRSRRATLEVLPAGVPTTDLIVVTFVSFMKQRVTIEYRTIEVEES</sequence>
<dbReference type="InParanoid" id="A0A369JKH7"/>
<proteinExistence type="predicted"/>
<dbReference type="AlphaFoldDB" id="A0A369JKH7"/>
<dbReference type="OrthoDB" id="2605483at2759"/>
<name>A0A369JKH7_HYPMA</name>
<evidence type="ECO:0000313" key="3">
    <source>
        <dbReference type="Proteomes" id="UP000076154"/>
    </source>
</evidence>
<dbReference type="InterPro" id="IPR046528">
    <property type="entry name" value="DUF6593"/>
</dbReference>
<reference evidence="2" key="1">
    <citation type="submission" date="2018-04" db="EMBL/GenBank/DDBJ databases">
        <title>Whole genome sequencing of Hypsizygus marmoreus.</title>
        <authorList>
            <person name="Choi I.-G."/>
            <person name="Min B."/>
            <person name="Kim J.-G."/>
            <person name="Kim S."/>
            <person name="Oh Y.-L."/>
            <person name="Kong W.-S."/>
            <person name="Park H."/>
            <person name="Jeong J."/>
            <person name="Song E.-S."/>
        </authorList>
    </citation>
    <scope>NUCLEOTIDE SEQUENCE [LARGE SCALE GENOMIC DNA]</scope>
    <source>
        <strain evidence="2">51987-8</strain>
    </source>
</reference>
<organism evidence="2 3">
    <name type="scientific">Hypsizygus marmoreus</name>
    <name type="common">White beech mushroom</name>
    <name type="synonym">Agaricus marmoreus</name>
    <dbReference type="NCBI Taxonomy" id="39966"/>
    <lineage>
        <taxon>Eukaryota</taxon>
        <taxon>Fungi</taxon>
        <taxon>Dikarya</taxon>
        <taxon>Basidiomycota</taxon>
        <taxon>Agaricomycotina</taxon>
        <taxon>Agaricomycetes</taxon>
        <taxon>Agaricomycetidae</taxon>
        <taxon>Agaricales</taxon>
        <taxon>Tricholomatineae</taxon>
        <taxon>Lyophyllaceae</taxon>
        <taxon>Hypsizygus</taxon>
    </lineage>
</organism>
<comment type="caution">
    <text evidence="2">The sequence shown here is derived from an EMBL/GenBank/DDBJ whole genome shotgun (WGS) entry which is preliminary data.</text>
</comment>
<accession>A0A369JKH7</accession>
<dbReference type="EMBL" id="LUEZ02000080">
    <property type="protein sequence ID" value="RDB19296.1"/>
    <property type="molecule type" value="Genomic_DNA"/>
</dbReference>
<dbReference type="Proteomes" id="UP000076154">
    <property type="component" value="Unassembled WGS sequence"/>
</dbReference>
<evidence type="ECO:0000259" key="1">
    <source>
        <dbReference type="Pfam" id="PF20236"/>
    </source>
</evidence>
<gene>
    <name evidence="2" type="ORF">Hypma_013594</name>
</gene>
<evidence type="ECO:0000313" key="2">
    <source>
        <dbReference type="EMBL" id="RDB19296.1"/>
    </source>
</evidence>
<feature type="domain" description="DUF6593" evidence="1">
    <location>
        <begin position="8"/>
        <end position="185"/>
    </location>
</feature>
<keyword evidence="3" id="KW-1185">Reference proteome</keyword>